<evidence type="ECO:0000259" key="14">
    <source>
        <dbReference type="Pfam" id="PF00593"/>
    </source>
</evidence>
<evidence type="ECO:0000256" key="1">
    <source>
        <dbReference type="ARBA" id="ARBA00004571"/>
    </source>
</evidence>
<keyword evidence="16" id="KW-0675">Receptor</keyword>
<reference evidence="16 17" key="1">
    <citation type="submission" date="2020-08" db="EMBL/GenBank/DDBJ databases">
        <title>Genomic Encyclopedia of Type Strains, Phase IV (KMG-IV): sequencing the most valuable type-strain genomes for metagenomic binning, comparative biology and taxonomic classification.</title>
        <authorList>
            <person name="Goeker M."/>
        </authorList>
    </citation>
    <scope>NUCLEOTIDE SEQUENCE [LARGE SCALE GENOMIC DNA]</scope>
    <source>
        <strain evidence="16 17">DSM 102189</strain>
    </source>
</reference>
<dbReference type="PANTHER" id="PTHR32552:SF81">
    <property type="entry name" value="TONB-DEPENDENT OUTER MEMBRANE RECEPTOR"/>
    <property type="match status" value="1"/>
</dbReference>
<proteinExistence type="inferred from homology"/>
<evidence type="ECO:0000256" key="7">
    <source>
        <dbReference type="ARBA" id="ARBA00023065"/>
    </source>
</evidence>
<evidence type="ECO:0000256" key="5">
    <source>
        <dbReference type="ARBA" id="ARBA00022692"/>
    </source>
</evidence>
<dbReference type="Pfam" id="PF00593">
    <property type="entry name" value="TonB_dep_Rec_b-barrel"/>
    <property type="match status" value="1"/>
</dbReference>
<accession>A0A841L2Y9</accession>
<evidence type="ECO:0000256" key="4">
    <source>
        <dbReference type="ARBA" id="ARBA00022496"/>
    </source>
</evidence>
<evidence type="ECO:0000259" key="15">
    <source>
        <dbReference type="Pfam" id="PF07715"/>
    </source>
</evidence>
<sequence length="927" mass="99511">MKTVWLTSAAALLLPNLAVTAASAQEVAQADEPSASEIIVTATRRAQLLSDVPIAVSAVSMDQMRNSGATDIRQLNQLAPSLLVSSTGSEANGSARVRGVGTVGDNPGLESSVAVFIDGVYRSRSGIGLNELGELERIEVLRGPQGTLFGRNASAGLINVITAKPSFTPGGIAQIDYGNFNFWRLSASLTSPIIGDKLAGRIDGVYVKRNGFLTDQISGDTINDRDRIFVRGQLLFTPTSDLSVRLIGDYSYRDESCCAASYNPVRAWNDPTRTGEAANTNPDGAFQEIPNPILDVLQSLGGRINQRPFDRIASVTPGRGFRNTTRDWGVSGELNWAFGDFNLTSITAYRGYKAGGAGDLDYNNVDILYRADDGTSFREFGTFTQELRLQASLFDDTLDVLIGGFYSNEKLNVSDNIKFGTQYGAFASCRLLTLLSPSAALRNPAAPGCLSPTGAATVVGAFGPAAGGILIDGLNRLSTVNNVGDNGSRYRQVSENFAIFTHNVWNITDTLALTGGLRWTSERKDFSARFNSNNTACVAQQNAFSPFLPGGAAAFPAALQGFTQAVVNLTCQGNSSAALNALGTLEDTRRENEFTGTTVLSWKPTEDWLVYGSYSRGYKSGGFNLDRSALGLPIFAPTDPRNVVTAGLSGSTVQAIPFGTRNLQFDQEINNAFELGLKFSSRQFTMNVAAFRQEFRNFQLNTFNGSVFLVQTVNGCKTDLAGGDRDTSPITGGCAADQVKPGLVSQGFEVETTMSPTRDLMVTAGFTLADTKFARNLVGNQNGSALDPALFLLPGQQISNSPLYVVTGSFGWTPEIGTSGLSALMYTDFRYSSAYNTGSDLFLEKEQQGFIVVNARIGLRGPAERWALEFWAQNLLNTNFDQVAFNAPFQGGGSLANTQRFGATSNQLFASFLGEPRTYGVTLRSRF</sequence>
<gene>
    <name evidence="16" type="ORF">FHS79_001136</name>
</gene>
<keyword evidence="4" id="KW-0410">Iron transport</keyword>
<dbReference type="InterPro" id="IPR000531">
    <property type="entry name" value="Beta-barrel_TonB"/>
</dbReference>
<keyword evidence="10 11" id="KW-0998">Cell outer membrane</keyword>
<feature type="domain" description="TonB-dependent receptor plug" evidence="15">
    <location>
        <begin position="50"/>
        <end position="156"/>
    </location>
</feature>
<keyword evidence="2 11" id="KW-0813">Transport</keyword>
<dbReference type="EMBL" id="JACIIV010000007">
    <property type="protein sequence ID" value="MBB6226974.1"/>
    <property type="molecule type" value="Genomic_DNA"/>
</dbReference>
<organism evidence="16 17">
    <name type="scientific">Polymorphobacter multimanifer</name>
    <dbReference type="NCBI Taxonomy" id="1070431"/>
    <lineage>
        <taxon>Bacteria</taxon>
        <taxon>Pseudomonadati</taxon>
        <taxon>Pseudomonadota</taxon>
        <taxon>Alphaproteobacteria</taxon>
        <taxon>Sphingomonadales</taxon>
        <taxon>Sphingosinicellaceae</taxon>
        <taxon>Polymorphobacter</taxon>
    </lineage>
</organism>
<keyword evidence="8 12" id="KW-0798">TonB box</keyword>
<keyword evidence="13" id="KW-0732">Signal</keyword>
<evidence type="ECO:0000256" key="12">
    <source>
        <dbReference type="RuleBase" id="RU003357"/>
    </source>
</evidence>
<evidence type="ECO:0000256" key="11">
    <source>
        <dbReference type="PROSITE-ProRule" id="PRU01360"/>
    </source>
</evidence>
<dbReference type="Proteomes" id="UP000538147">
    <property type="component" value="Unassembled WGS sequence"/>
</dbReference>
<keyword evidence="5 11" id="KW-0812">Transmembrane</keyword>
<evidence type="ECO:0000256" key="8">
    <source>
        <dbReference type="ARBA" id="ARBA00023077"/>
    </source>
</evidence>
<dbReference type="GO" id="GO:0006826">
    <property type="term" value="P:iron ion transport"/>
    <property type="evidence" value="ECO:0007669"/>
    <property type="project" value="UniProtKB-KW"/>
</dbReference>
<dbReference type="SUPFAM" id="SSF56935">
    <property type="entry name" value="Porins"/>
    <property type="match status" value="1"/>
</dbReference>
<comment type="similarity">
    <text evidence="11 12">Belongs to the TonB-dependent receptor family.</text>
</comment>
<name>A0A841L2Y9_9SPHN</name>
<dbReference type="RefSeq" id="WP_184196682.1">
    <property type="nucleotide sequence ID" value="NZ_JACIIV010000007.1"/>
</dbReference>
<feature type="signal peptide" evidence="13">
    <location>
        <begin position="1"/>
        <end position="24"/>
    </location>
</feature>
<evidence type="ECO:0000256" key="13">
    <source>
        <dbReference type="SAM" id="SignalP"/>
    </source>
</evidence>
<feature type="domain" description="TonB-dependent receptor-like beta-barrel" evidence="14">
    <location>
        <begin position="362"/>
        <end position="875"/>
    </location>
</feature>
<comment type="caution">
    <text evidence="16">The sequence shown here is derived from an EMBL/GenBank/DDBJ whole genome shotgun (WGS) entry which is preliminary data.</text>
</comment>
<keyword evidence="6" id="KW-0408">Iron</keyword>
<evidence type="ECO:0000256" key="6">
    <source>
        <dbReference type="ARBA" id="ARBA00023004"/>
    </source>
</evidence>
<evidence type="ECO:0000256" key="3">
    <source>
        <dbReference type="ARBA" id="ARBA00022452"/>
    </source>
</evidence>
<evidence type="ECO:0000313" key="16">
    <source>
        <dbReference type="EMBL" id="MBB6226974.1"/>
    </source>
</evidence>
<dbReference type="Gene3D" id="2.40.170.20">
    <property type="entry name" value="TonB-dependent receptor, beta-barrel domain"/>
    <property type="match status" value="2"/>
</dbReference>
<dbReference type="InterPro" id="IPR039426">
    <property type="entry name" value="TonB-dep_rcpt-like"/>
</dbReference>
<evidence type="ECO:0000313" key="17">
    <source>
        <dbReference type="Proteomes" id="UP000538147"/>
    </source>
</evidence>
<evidence type="ECO:0000256" key="2">
    <source>
        <dbReference type="ARBA" id="ARBA00022448"/>
    </source>
</evidence>
<dbReference type="PANTHER" id="PTHR32552">
    <property type="entry name" value="FERRICHROME IRON RECEPTOR-RELATED"/>
    <property type="match status" value="1"/>
</dbReference>
<evidence type="ECO:0000256" key="10">
    <source>
        <dbReference type="ARBA" id="ARBA00023237"/>
    </source>
</evidence>
<dbReference type="PROSITE" id="PS52016">
    <property type="entry name" value="TONB_DEPENDENT_REC_3"/>
    <property type="match status" value="1"/>
</dbReference>
<dbReference type="InterPro" id="IPR012910">
    <property type="entry name" value="Plug_dom"/>
</dbReference>
<keyword evidence="3 11" id="KW-1134">Transmembrane beta strand</keyword>
<keyword evidence="17" id="KW-1185">Reference proteome</keyword>
<dbReference type="GO" id="GO:0009279">
    <property type="term" value="C:cell outer membrane"/>
    <property type="evidence" value="ECO:0007669"/>
    <property type="project" value="UniProtKB-SubCell"/>
</dbReference>
<keyword evidence="7" id="KW-0406">Ion transport</keyword>
<dbReference type="AlphaFoldDB" id="A0A841L2Y9"/>
<dbReference type="Pfam" id="PF07715">
    <property type="entry name" value="Plug"/>
    <property type="match status" value="1"/>
</dbReference>
<feature type="chain" id="PRO_5032584967" evidence="13">
    <location>
        <begin position="25"/>
        <end position="927"/>
    </location>
</feature>
<keyword evidence="9 11" id="KW-0472">Membrane</keyword>
<comment type="subcellular location">
    <subcellularLocation>
        <location evidence="1 11">Cell outer membrane</location>
        <topology evidence="1 11">Multi-pass membrane protein</topology>
    </subcellularLocation>
</comment>
<evidence type="ECO:0000256" key="9">
    <source>
        <dbReference type="ARBA" id="ARBA00023136"/>
    </source>
</evidence>
<protein>
    <submittedName>
        <fullName evidence="16">Outer membrane receptor protein involved in Fe transport</fullName>
    </submittedName>
</protein>
<dbReference type="InterPro" id="IPR036942">
    <property type="entry name" value="Beta-barrel_TonB_sf"/>
</dbReference>